<gene>
    <name evidence="1" type="ORF">HLPCO_002917</name>
</gene>
<dbReference type="RefSeq" id="WP_008825494.1">
    <property type="nucleotide sequence ID" value="NZ_AFNU02000018.1"/>
</dbReference>
<dbReference type="EMBL" id="AFNU02000018">
    <property type="protein sequence ID" value="ERJ11026.1"/>
    <property type="molecule type" value="Genomic_DNA"/>
</dbReference>
<comment type="caution">
    <text evidence="1">The sequence shown here is derived from an EMBL/GenBank/DDBJ whole genome shotgun (WGS) entry which is preliminary data.</text>
</comment>
<dbReference type="STRING" id="1033810.HLPCO_002917"/>
<proteinExistence type="predicted"/>
<reference evidence="1 2" key="2">
    <citation type="journal article" date="2013" name="PLoS ONE">
        <title>INDIGO - INtegrated Data Warehouse of MIcrobial GenOmes with Examples from the Red Sea Extremophiles.</title>
        <authorList>
            <person name="Alam I."/>
            <person name="Antunes A."/>
            <person name="Kamau A.A."/>
            <person name="Ba Alawi W."/>
            <person name="Kalkatawi M."/>
            <person name="Stingl U."/>
            <person name="Bajic V.B."/>
        </authorList>
    </citation>
    <scope>NUCLEOTIDE SEQUENCE [LARGE SCALE GENOMIC DNA]</scope>
    <source>
        <strain evidence="1 2">SSD-17B</strain>
    </source>
</reference>
<dbReference type="Proteomes" id="UP000005707">
    <property type="component" value="Unassembled WGS sequence"/>
</dbReference>
<evidence type="ECO:0000313" key="1">
    <source>
        <dbReference type="EMBL" id="ERJ11026.1"/>
    </source>
</evidence>
<protein>
    <submittedName>
        <fullName evidence="1">Uncharacterized protein</fullName>
    </submittedName>
</protein>
<keyword evidence="2" id="KW-1185">Reference proteome</keyword>
<sequence>MAEDEKQSWWRISEENFVEMAEYLVTKGLKYSQQYYDDFNSLEKVLDEMNEEPGKYETIIPVILYQLNRKEEAIEVINKRKSAYNKIFTESDNEEEIEFYKALYEKYLTFVDNFKNGYLDK</sequence>
<dbReference type="AlphaFoldDB" id="U2E831"/>
<dbReference type="InParanoid" id="U2E831"/>
<evidence type="ECO:0000313" key="2">
    <source>
        <dbReference type="Proteomes" id="UP000005707"/>
    </source>
</evidence>
<accession>U2E831</accession>
<organism evidence="1 2">
    <name type="scientific">Haloplasma contractile SSD-17B</name>
    <dbReference type="NCBI Taxonomy" id="1033810"/>
    <lineage>
        <taxon>Bacteria</taxon>
        <taxon>Bacillati</taxon>
        <taxon>Mycoplasmatota</taxon>
        <taxon>Mollicutes</taxon>
        <taxon>Haloplasmatales</taxon>
        <taxon>Haloplasmataceae</taxon>
        <taxon>Haloplasma</taxon>
    </lineage>
</organism>
<reference evidence="1 2" key="1">
    <citation type="journal article" date="2011" name="J. Bacteriol.">
        <title>Genome sequence of Haloplasma contractile, an unusual contractile bacterium from a deep-sea anoxic brine lake.</title>
        <authorList>
            <person name="Antunes A."/>
            <person name="Alam I."/>
            <person name="El Dorry H."/>
            <person name="Siam R."/>
            <person name="Robertson A."/>
            <person name="Bajic V.B."/>
            <person name="Stingl U."/>
        </authorList>
    </citation>
    <scope>NUCLEOTIDE SEQUENCE [LARGE SCALE GENOMIC DNA]</scope>
    <source>
        <strain evidence="1 2">SSD-17B</strain>
    </source>
</reference>
<name>U2E831_9MOLU</name>